<accession>A0A066X4Y6</accession>
<protein>
    <submittedName>
        <fullName evidence="2">Uncharacterized protein</fullName>
    </submittedName>
</protein>
<keyword evidence="3" id="KW-1185">Reference proteome</keyword>
<feature type="compositionally biased region" description="Basic and acidic residues" evidence="1">
    <location>
        <begin position="121"/>
        <end position="134"/>
    </location>
</feature>
<gene>
    <name evidence="2" type="ORF">CSUB01_06528</name>
</gene>
<comment type="caution">
    <text evidence="2">The sequence shown here is derived from an EMBL/GenBank/DDBJ whole genome shotgun (WGS) entry which is preliminary data.</text>
</comment>
<dbReference type="Proteomes" id="UP000027238">
    <property type="component" value="Unassembled WGS sequence"/>
</dbReference>
<reference evidence="3" key="1">
    <citation type="journal article" date="2014" name="Genome Announc.">
        <title>Draft genome sequence of Colletotrichum sublineola, a destructive pathogen of cultivated sorghum.</title>
        <authorList>
            <person name="Baroncelli R."/>
            <person name="Sanz-Martin J.M."/>
            <person name="Rech G.E."/>
            <person name="Sukno S.A."/>
            <person name="Thon M.R."/>
        </authorList>
    </citation>
    <scope>NUCLEOTIDE SEQUENCE [LARGE SCALE GENOMIC DNA]</scope>
    <source>
        <strain evidence="3">TX430BB</strain>
    </source>
</reference>
<evidence type="ECO:0000313" key="3">
    <source>
        <dbReference type="Proteomes" id="UP000027238"/>
    </source>
</evidence>
<feature type="region of interest" description="Disordered" evidence="1">
    <location>
        <begin position="85"/>
        <end position="134"/>
    </location>
</feature>
<evidence type="ECO:0000313" key="2">
    <source>
        <dbReference type="EMBL" id="KDN62719.1"/>
    </source>
</evidence>
<name>A0A066X4Y6_COLSU</name>
<evidence type="ECO:0000256" key="1">
    <source>
        <dbReference type="SAM" id="MobiDB-lite"/>
    </source>
</evidence>
<dbReference type="EMBL" id="JMSE01001303">
    <property type="protein sequence ID" value="KDN62719.1"/>
    <property type="molecule type" value="Genomic_DNA"/>
</dbReference>
<feature type="compositionally biased region" description="Polar residues" evidence="1">
    <location>
        <begin position="85"/>
        <end position="94"/>
    </location>
</feature>
<organism evidence="2 3">
    <name type="scientific">Colletotrichum sublineola</name>
    <name type="common">Sorghum anthracnose fungus</name>
    <dbReference type="NCBI Taxonomy" id="1173701"/>
    <lineage>
        <taxon>Eukaryota</taxon>
        <taxon>Fungi</taxon>
        <taxon>Dikarya</taxon>
        <taxon>Ascomycota</taxon>
        <taxon>Pezizomycotina</taxon>
        <taxon>Sordariomycetes</taxon>
        <taxon>Hypocreomycetidae</taxon>
        <taxon>Glomerellales</taxon>
        <taxon>Glomerellaceae</taxon>
        <taxon>Colletotrichum</taxon>
        <taxon>Colletotrichum graminicola species complex</taxon>
    </lineage>
</organism>
<dbReference type="HOGENOM" id="CLU_1510516_0_0_1"/>
<sequence>MEVDSPFTNASPKRLASYKDRGLEFEPVWSIGSARAGVSVRGAWASSKGVWEVALATRSNSRGSDQDPVMASCADRKHCDDQDCQEASYSAQSPQRRKQRRSEGCLVRLSGNRRNTGPMRRGREETSSRKRDAGLIRSRVEALTTGAGSGRSFGAIQGCFGDDRKSNVMATKSGKMPS</sequence>
<proteinExistence type="predicted"/>
<dbReference type="AlphaFoldDB" id="A0A066X4Y6"/>